<keyword evidence="2" id="KW-1185">Reference proteome</keyword>
<dbReference type="PANTHER" id="PTHR19446">
    <property type="entry name" value="REVERSE TRANSCRIPTASES"/>
    <property type="match status" value="1"/>
</dbReference>
<reference evidence="1 2" key="1">
    <citation type="journal article" date="2020" name="G3 (Bethesda)">
        <title>Draft Genome of the Common Snapping Turtle, Chelydra serpentina, a Model for Phenotypic Plasticity in Reptiles.</title>
        <authorList>
            <person name="Das D."/>
            <person name="Singh S.K."/>
            <person name="Bierstedt J."/>
            <person name="Erickson A."/>
            <person name="Galli G.L.J."/>
            <person name="Crossley D.A. 2nd"/>
            <person name="Rhen T."/>
        </authorList>
    </citation>
    <scope>NUCLEOTIDE SEQUENCE [LARGE SCALE GENOMIC DNA]</scope>
    <source>
        <strain evidence="1">KW</strain>
    </source>
</reference>
<name>A0A8T1SQC6_CHESE</name>
<evidence type="ECO:0000313" key="2">
    <source>
        <dbReference type="Proteomes" id="UP000765507"/>
    </source>
</evidence>
<organism evidence="1 2">
    <name type="scientific">Chelydra serpentina</name>
    <name type="common">Snapping turtle</name>
    <name type="synonym">Testudo serpentina</name>
    <dbReference type="NCBI Taxonomy" id="8475"/>
    <lineage>
        <taxon>Eukaryota</taxon>
        <taxon>Metazoa</taxon>
        <taxon>Chordata</taxon>
        <taxon>Craniata</taxon>
        <taxon>Vertebrata</taxon>
        <taxon>Euteleostomi</taxon>
        <taxon>Archelosauria</taxon>
        <taxon>Testudinata</taxon>
        <taxon>Testudines</taxon>
        <taxon>Cryptodira</taxon>
        <taxon>Durocryptodira</taxon>
        <taxon>Americhelydia</taxon>
        <taxon>Chelydroidea</taxon>
        <taxon>Chelydridae</taxon>
        <taxon>Chelydra</taxon>
    </lineage>
</organism>
<proteinExistence type="predicted"/>
<sequence>PAKEEIIQAIKSFKNGKAPGKDNLNAELFKVNPELAASILKPLFTSVWEREKVPDEWTNGVIAKIPKKGTLSDCNNWRGITLLSVPSKVLCKNIVQCISEAVDSI</sequence>
<gene>
    <name evidence="1" type="ORF">G0U57_002822</name>
</gene>
<dbReference type="AlphaFoldDB" id="A0A8T1SQC6"/>
<accession>A0A8T1SQC6</accession>
<dbReference type="EMBL" id="JAHGAV010000135">
    <property type="protein sequence ID" value="KAG6930833.1"/>
    <property type="molecule type" value="Genomic_DNA"/>
</dbReference>
<feature type="non-terminal residue" evidence="1">
    <location>
        <position position="1"/>
    </location>
</feature>
<feature type="non-terminal residue" evidence="1">
    <location>
        <position position="105"/>
    </location>
</feature>
<evidence type="ECO:0000313" key="1">
    <source>
        <dbReference type="EMBL" id="KAG6930833.1"/>
    </source>
</evidence>
<dbReference type="OrthoDB" id="410381at2759"/>
<protein>
    <recommendedName>
        <fullName evidence="3">Reverse transcriptase</fullName>
    </recommendedName>
</protein>
<dbReference type="Proteomes" id="UP000765507">
    <property type="component" value="Unassembled WGS sequence"/>
</dbReference>
<evidence type="ECO:0008006" key="3">
    <source>
        <dbReference type="Google" id="ProtNLM"/>
    </source>
</evidence>
<comment type="caution">
    <text evidence="1">The sequence shown here is derived from an EMBL/GenBank/DDBJ whole genome shotgun (WGS) entry which is preliminary data.</text>
</comment>